<feature type="signal peptide" evidence="1">
    <location>
        <begin position="1"/>
        <end position="22"/>
    </location>
</feature>
<keyword evidence="3" id="KW-1185">Reference proteome</keyword>
<evidence type="ECO:0000313" key="2">
    <source>
        <dbReference type="EMBL" id="VEN50610.1"/>
    </source>
</evidence>
<keyword evidence="1" id="KW-0732">Signal</keyword>
<dbReference type="Proteomes" id="UP000410492">
    <property type="component" value="Unassembled WGS sequence"/>
</dbReference>
<name>A0A653CRQ6_CALMS</name>
<reference evidence="2 3" key="1">
    <citation type="submission" date="2019-01" db="EMBL/GenBank/DDBJ databases">
        <authorList>
            <person name="Sayadi A."/>
        </authorList>
    </citation>
    <scope>NUCLEOTIDE SEQUENCE [LARGE SCALE GENOMIC DNA]</scope>
</reference>
<accession>A0A653CRQ6</accession>
<dbReference type="EMBL" id="CAACVG010008654">
    <property type="protein sequence ID" value="VEN50610.1"/>
    <property type="molecule type" value="Genomic_DNA"/>
</dbReference>
<evidence type="ECO:0000256" key="1">
    <source>
        <dbReference type="SAM" id="SignalP"/>
    </source>
</evidence>
<proteinExistence type="predicted"/>
<feature type="chain" id="PRO_5024904686" evidence="1">
    <location>
        <begin position="23"/>
        <end position="78"/>
    </location>
</feature>
<organism evidence="2 3">
    <name type="scientific">Callosobruchus maculatus</name>
    <name type="common">Southern cowpea weevil</name>
    <name type="synonym">Pulse bruchid</name>
    <dbReference type="NCBI Taxonomy" id="64391"/>
    <lineage>
        <taxon>Eukaryota</taxon>
        <taxon>Metazoa</taxon>
        <taxon>Ecdysozoa</taxon>
        <taxon>Arthropoda</taxon>
        <taxon>Hexapoda</taxon>
        <taxon>Insecta</taxon>
        <taxon>Pterygota</taxon>
        <taxon>Neoptera</taxon>
        <taxon>Endopterygota</taxon>
        <taxon>Coleoptera</taxon>
        <taxon>Polyphaga</taxon>
        <taxon>Cucujiformia</taxon>
        <taxon>Chrysomeloidea</taxon>
        <taxon>Chrysomelidae</taxon>
        <taxon>Bruchinae</taxon>
        <taxon>Bruchini</taxon>
        <taxon>Callosobruchus</taxon>
    </lineage>
</organism>
<evidence type="ECO:0000313" key="3">
    <source>
        <dbReference type="Proteomes" id="UP000410492"/>
    </source>
</evidence>
<dbReference type="AlphaFoldDB" id="A0A653CRQ6"/>
<protein>
    <submittedName>
        <fullName evidence="2">Uncharacterized protein</fullName>
    </submittedName>
</protein>
<dbReference type="OrthoDB" id="5950222at2759"/>
<sequence>MKLINYLTIVFVFVVLVGTGFASESCRVNGREVSCGSNICTSCCRSKHQQVDCNSGTCVCKTSSVRRRRRLIFPDIFQ</sequence>
<gene>
    <name evidence="2" type="ORF">CALMAC_LOCUS11318</name>
</gene>